<dbReference type="RefSeq" id="WP_130421326.1">
    <property type="nucleotide sequence ID" value="NZ_SHKW01000001.1"/>
</dbReference>
<dbReference type="AlphaFoldDB" id="A0A4Q7Z0E7"/>
<dbReference type="Proteomes" id="UP000292958">
    <property type="component" value="Unassembled WGS sequence"/>
</dbReference>
<dbReference type="InterPro" id="IPR025737">
    <property type="entry name" value="FApF"/>
</dbReference>
<accession>A0A4Q7Z0E7</accession>
<protein>
    <submittedName>
        <fullName evidence="1">Uncharacterized protein</fullName>
    </submittedName>
</protein>
<reference evidence="1 2" key="1">
    <citation type="submission" date="2019-02" db="EMBL/GenBank/DDBJ databases">
        <title>Genomic Encyclopedia of Archaeal and Bacterial Type Strains, Phase II (KMG-II): from individual species to whole genera.</title>
        <authorList>
            <person name="Goeker M."/>
        </authorList>
    </citation>
    <scope>NUCLEOTIDE SEQUENCE [LARGE SCALE GENOMIC DNA]</scope>
    <source>
        <strain evidence="1 2">DSM 18101</strain>
    </source>
</reference>
<keyword evidence="2" id="KW-1185">Reference proteome</keyword>
<organism evidence="1 2">
    <name type="scientific">Edaphobacter modestus</name>
    <dbReference type="NCBI Taxonomy" id="388466"/>
    <lineage>
        <taxon>Bacteria</taxon>
        <taxon>Pseudomonadati</taxon>
        <taxon>Acidobacteriota</taxon>
        <taxon>Terriglobia</taxon>
        <taxon>Terriglobales</taxon>
        <taxon>Acidobacteriaceae</taxon>
        <taxon>Edaphobacter</taxon>
    </lineage>
</organism>
<evidence type="ECO:0000313" key="1">
    <source>
        <dbReference type="EMBL" id="RZU43051.1"/>
    </source>
</evidence>
<dbReference type="OrthoDB" id="109533at2"/>
<proteinExistence type="predicted"/>
<gene>
    <name evidence="1" type="ORF">BDD14_4661</name>
</gene>
<dbReference type="Pfam" id="PF13557">
    <property type="entry name" value="Phenol_MetA_deg"/>
    <property type="match status" value="1"/>
</dbReference>
<sequence length="314" mass="34493">MRERTSSHALRHFVSALLVVLFFGDQVPAQQSGHYIQGFTGLDNGTGAPPGVYVAYLPYIYDIDSLRGPQGTTLLKPDLTLVADNVVYQATTTKKILGADYGVAVSIPIVNTRLTANFLNTNVQNAGVSDIYFAPIVLGWAKGKATYLLNYGFYAPSGQFDPNTSINSGLGFWEHQIQAGMGYSFDKKKLWNASALSTWEINQSKSGLDLTPGPMVNVEYSAGHRFDQYKINLGAAGYFYHKLSPDSGSDSTLLGTTALDRSFGIGPEFKYTNPVKHFSFDFRYEHQFGVQAKTQGDVYVIGITWLNIFPPSHP</sequence>
<comment type="caution">
    <text evidence="1">The sequence shown here is derived from an EMBL/GenBank/DDBJ whole genome shotgun (WGS) entry which is preliminary data.</text>
</comment>
<name>A0A4Q7Z0E7_9BACT</name>
<dbReference type="EMBL" id="SHKW01000001">
    <property type="protein sequence ID" value="RZU43051.1"/>
    <property type="molecule type" value="Genomic_DNA"/>
</dbReference>
<evidence type="ECO:0000313" key="2">
    <source>
        <dbReference type="Proteomes" id="UP000292958"/>
    </source>
</evidence>